<dbReference type="Proteomes" id="UP001419910">
    <property type="component" value="Unassembled WGS sequence"/>
</dbReference>
<evidence type="ECO:0000313" key="2">
    <source>
        <dbReference type="EMBL" id="MEN2791453.1"/>
    </source>
</evidence>
<sequence length="213" mass="22843">MTDDPTQTNPIEEFTQAFEAQRVEVSLIRAAVEGLTAARERIPDYSTTLGQMAEALQAAAGGIQRIERSPAVRLSPAALVGEIIKASADARAEDRTALSEARDALSRSIGRIDGIVERGQAADRQWQRLVWASAGGTLSGMLLMSILPGVVARSLPTSWHVPEWMAARTIGLDQLAAGELLITTASSKRPSLVQQERSVDRNARSKASRSAAK</sequence>
<dbReference type="EMBL" id="JBDIME010000017">
    <property type="protein sequence ID" value="MEN2791453.1"/>
    <property type="molecule type" value="Genomic_DNA"/>
</dbReference>
<organism evidence="2 3">
    <name type="scientific">Sphingomonas oligophenolica</name>
    <dbReference type="NCBI Taxonomy" id="301154"/>
    <lineage>
        <taxon>Bacteria</taxon>
        <taxon>Pseudomonadati</taxon>
        <taxon>Pseudomonadota</taxon>
        <taxon>Alphaproteobacteria</taxon>
        <taxon>Sphingomonadales</taxon>
        <taxon>Sphingomonadaceae</taxon>
        <taxon>Sphingomonas</taxon>
    </lineage>
</organism>
<dbReference type="Pfam" id="PF19613">
    <property type="entry name" value="DUF6118"/>
    <property type="match status" value="1"/>
</dbReference>
<dbReference type="InterPro" id="IPR046121">
    <property type="entry name" value="DUF6118"/>
</dbReference>
<keyword evidence="3" id="KW-1185">Reference proteome</keyword>
<dbReference type="RefSeq" id="WP_343890399.1">
    <property type="nucleotide sequence ID" value="NZ_BAAAEH010000032.1"/>
</dbReference>
<evidence type="ECO:0000313" key="3">
    <source>
        <dbReference type="Proteomes" id="UP001419910"/>
    </source>
</evidence>
<proteinExistence type="predicted"/>
<comment type="caution">
    <text evidence="2">The sequence shown here is derived from an EMBL/GenBank/DDBJ whole genome shotgun (WGS) entry which is preliminary data.</text>
</comment>
<name>A0ABU9Y6K7_9SPHN</name>
<feature type="compositionally biased region" description="Basic residues" evidence="1">
    <location>
        <begin position="204"/>
        <end position="213"/>
    </location>
</feature>
<gene>
    <name evidence="2" type="ORF">ABC974_17585</name>
</gene>
<accession>A0ABU9Y6K7</accession>
<feature type="region of interest" description="Disordered" evidence="1">
    <location>
        <begin position="189"/>
        <end position="213"/>
    </location>
</feature>
<evidence type="ECO:0000256" key="1">
    <source>
        <dbReference type="SAM" id="MobiDB-lite"/>
    </source>
</evidence>
<protein>
    <submittedName>
        <fullName evidence="2">DUF6118 family protein</fullName>
    </submittedName>
</protein>
<reference evidence="2 3" key="1">
    <citation type="submission" date="2024-05" db="EMBL/GenBank/DDBJ databases">
        <authorList>
            <person name="Liu Q."/>
            <person name="Xin Y.-H."/>
        </authorList>
    </citation>
    <scope>NUCLEOTIDE SEQUENCE [LARGE SCALE GENOMIC DNA]</scope>
    <source>
        <strain evidence="2 3">CGMCC 1.10181</strain>
    </source>
</reference>